<evidence type="ECO:0000256" key="1">
    <source>
        <dbReference type="SAM" id="Phobius"/>
    </source>
</evidence>
<name>K7SNB6_ACIA4</name>
<keyword evidence="1" id="KW-0472">Membrane</keyword>
<reference evidence="2 3" key="1">
    <citation type="journal article" date="2012" name="BMC Genomics">
        <title>The genome sequence of Propionibacterium acidipropionici provides insights into its biotechnological and industrial potential.</title>
        <authorList>
            <person name="Parizzi L.P."/>
            <person name="Grassi M.C."/>
            <person name="Llerena L.A."/>
            <person name="Carazzolle M.F."/>
            <person name="Queiroz V.L."/>
            <person name="Lunardi I."/>
            <person name="Zeidler A.F."/>
            <person name="Teixeira P.J."/>
            <person name="Mieczkowski P."/>
            <person name="Rincones J."/>
            <person name="Pereira G.A."/>
        </authorList>
    </citation>
    <scope>NUCLEOTIDE SEQUENCE [LARGE SCALE GENOMIC DNA]</scope>
    <source>
        <strain evidence="3">ATCC 4875 / DSM 20272 / JCM 6432 / NBRC 12425 / NCIMB 8070</strain>
    </source>
</reference>
<organism evidence="2 3">
    <name type="scientific">Acidipropionibacterium acidipropionici (strain ATCC 4875 / DSM 20272 / JCM 6432 / NBRC 12425 / NCIMB 8070 / 4)</name>
    <name type="common">Propionibacterium acidipropionici</name>
    <dbReference type="NCBI Taxonomy" id="1171373"/>
    <lineage>
        <taxon>Bacteria</taxon>
        <taxon>Bacillati</taxon>
        <taxon>Actinomycetota</taxon>
        <taxon>Actinomycetes</taxon>
        <taxon>Propionibacteriales</taxon>
        <taxon>Propionibacteriaceae</taxon>
        <taxon>Acidipropionibacterium</taxon>
    </lineage>
</organism>
<gene>
    <name evidence="2" type="ordered locus">PACID_29200</name>
</gene>
<dbReference type="eggNOG" id="ENOG5033M9F">
    <property type="taxonomic scope" value="Bacteria"/>
</dbReference>
<feature type="transmembrane region" description="Helical" evidence="1">
    <location>
        <begin position="139"/>
        <end position="164"/>
    </location>
</feature>
<keyword evidence="1" id="KW-0812">Transmembrane</keyword>
<dbReference type="EMBL" id="CP003493">
    <property type="protein sequence ID" value="AFV90685.1"/>
    <property type="molecule type" value="Genomic_DNA"/>
</dbReference>
<dbReference type="PATRIC" id="fig|1171373.8.peg.2870"/>
<evidence type="ECO:0000313" key="2">
    <source>
        <dbReference type="EMBL" id="AFV90685.1"/>
    </source>
</evidence>
<keyword evidence="1" id="KW-1133">Transmembrane helix</keyword>
<dbReference type="HOGENOM" id="CLU_1018070_0_0_11"/>
<dbReference type="AlphaFoldDB" id="K7SNB6"/>
<feature type="transmembrane region" description="Helical" evidence="1">
    <location>
        <begin position="65"/>
        <end position="85"/>
    </location>
</feature>
<feature type="transmembrane region" description="Helical" evidence="1">
    <location>
        <begin position="12"/>
        <end position="30"/>
    </location>
</feature>
<dbReference type="RefSeq" id="WP_015071582.1">
    <property type="nucleotide sequence ID" value="NC_019395.1"/>
</dbReference>
<dbReference type="KEGG" id="pbo:PACID_29200"/>
<feature type="transmembrane region" description="Helical" evidence="1">
    <location>
        <begin position="176"/>
        <end position="199"/>
    </location>
</feature>
<protein>
    <submittedName>
        <fullName evidence="2">Uncharacterized protein</fullName>
    </submittedName>
</protein>
<feature type="transmembrane region" description="Helical" evidence="1">
    <location>
        <begin position="205"/>
        <end position="228"/>
    </location>
</feature>
<evidence type="ECO:0000313" key="3">
    <source>
        <dbReference type="Proteomes" id="UP000000214"/>
    </source>
</evidence>
<accession>K7SNB6</accession>
<sequence>MNGTQAHSRAPIILGSSLGLVIGATIMILLHESSHAIAGAVQGLHPTQVPFAVDYTPEPGTSAHVIALLAGPAFSLVSGAIGIAVDRIAVPLLGRPFWRMVWVWTIFTSVQEGLGYLQITAIMGAGDTAQAFDLMGLSSGALITATIIGWAGLPVTAWLFAGAIRPMCSTVHEKRALAVWPWIIGTVVLLVLMTIYVLLGPVKDAGVIVAVLAGALAVGIFAPISMMFGTEKVGADKPLTMHWPATGGLILLVILVAVNLVLTQSWIWP</sequence>
<feature type="transmembrane region" description="Helical" evidence="1">
    <location>
        <begin position="249"/>
        <end position="268"/>
    </location>
</feature>
<proteinExistence type="predicted"/>
<dbReference type="Proteomes" id="UP000000214">
    <property type="component" value="Chromosome"/>
</dbReference>